<comment type="caution">
    <text evidence="2">The sequence shown here is derived from an EMBL/GenBank/DDBJ whole genome shotgun (WGS) entry which is preliminary data.</text>
</comment>
<evidence type="ECO:0000313" key="2">
    <source>
        <dbReference type="EMBL" id="KAJ3260279.1"/>
    </source>
</evidence>
<organism evidence="2 3">
    <name type="scientific">Boothiomyces macroporosus</name>
    <dbReference type="NCBI Taxonomy" id="261099"/>
    <lineage>
        <taxon>Eukaryota</taxon>
        <taxon>Fungi</taxon>
        <taxon>Fungi incertae sedis</taxon>
        <taxon>Chytridiomycota</taxon>
        <taxon>Chytridiomycota incertae sedis</taxon>
        <taxon>Chytridiomycetes</taxon>
        <taxon>Rhizophydiales</taxon>
        <taxon>Terramycetaceae</taxon>
        <taxon>Boothiomyces</taxon>
    </lineage>
</organism>
<gene>
    <name evidence="2" type="ORF">HK103_000914</name>
</gene>
<evidence type="ECO:0000256" key="1">
    <source>
        <dbReference type="SAM" id="MobiDB-lite"/>
    </source>
</evidence>
<evidence type="ECO:0000313" key="3">
    <source>
        <dbReference type="Proteomes" id="UP001210925"/>
    </source>
</evidence>
<accession>A0AAD5UK78</accession>
<proteinExistence type="predicted"/>
<reference evidence="2" key="1">
    <citation type="submission" date="2020-05" db="EMBL/GenBank/DDBJ databases">
        <title>Phylogenomic resolution of chytrid fungi.</title>
        <authorList>
            <person name="Stajich J.E."/>
            <person name="Amses K."/>
            <person name="Simmons R."/>
            <person name="Seto K."/>
            <person name="Myers J."/>
            <person name="Bonds A."/>
            <person name="Quandt C.A."/>
            <person name="Barry K."/>
            <person name="Liu P."/>
            <person name="Grigoriev I."/>
            <person name="Longcore J.E."/>
            <person name="James T.Y."/>
        </authorList>
    </citation>
    <scope>NUCLEOTIDE SEQUENCE</scope>
    <source>
        <strain evidence="2">PLAUS21</strain>
    </source>
</reference>
<keyword evidence="3" id="KW-1185">Reference proteome</keyword>
<sequence length="154" mass="18007">MLIGKSGVDLAMQDDRDKPILLQMSEEPFTKPLAMFNKLILYANIRHDPVINYGNALLCRKDYPVCKAEKQHGQKSWPLVFQHDEPLEHYECKELAQDDKIMQQLMQLPWERSWSLKHGEPIIDHIASHFDDKTDQSEEDSSETTKVMREKEVI</sequence>
<feature type="region of interest" description="Disordered" evidence="1">
    <location>
        <begin position="129"/>
        <end position="154"/>
    </location>
</feature>
<dbReference type="Proteomes" id="UP001210925">
    <property type="component" value="Unassembled WGS sequence"/>
</dbReference>
<dbReference type="AlphaFoldDB" id="A0AAD5UK78"/>
<dbReference type="EMBL" id="JADGKB010000012">
    <property type="protein sequence ID" value="KAJ3260279.1"/>
    <property type="molecule type" value="Genomic_DNA"/>
</dbReference>
<name>A0AAD5UK78_9FUNG</name>
<protein>
    <submittedName>
        <fullName evidence="2">Uncharacterized protein</fullName>
    </submittedName>
</protein>